<sequence>MALAPIFMTTYRRLDHLKKSLESLARNPLASESTIYLTSDGPLPEHKKEVFAVRNYLENLEGFGRVELHFFDQNHRGQLWDLRREVSEKHGRFIFLEEDCVTAPGFLGFLNASLVRWKDDPAVFGIVAFTPPLPELAGPEMRAFRVPCANVWGFGTWERNDRIIRKTMPKSEVSKTLRSHKMRAKAFESLGAPFLGMLGKAARGQYFGYDIMANYEIIQRDMVCIYPSQSLIRNTGFDGTGEHCGTSDNYDVQLYDQPRERWDDLKEVTSKEVNRAFGRFHGTSARNRWRFYSRWLRGKL</sequence>
<dbReference type="Gene3D" id="3.90.550.10">
    <property type="entry name" value="Spore Coat Polysaccharide Biosynthesis Protein SpsA, Chain A"/>
    <property type="match status" value="1"/>
</dbReference>
<evidence type="ECO:0000313" key="2">
    <source>
        <dbReference type="Proteomes" id="UP000658278"/>
    </source>
</evidence>
<dbReference type="SUPFAM" id="SSF53448">
    <property type="entry name" value="Nucleotide-diphospho-sugar transferases"/>
    <property type="match status" value="1"/>
</dbReference>
<dbReference type="Proteomes" id="UP000658278">
    <property type="component" value="Unassembled WGS sequence"/>
</dbReference>
<reference evidence="1" key="1">
    <citation type="submission" date="2021-01" db="EMBL/GenBank/DDBJ databases">
        <title>Modified the classification status of verrucomicrobia.</title>
        <authorList>
            <person name="Feng X."/>
        </authorList>
    </citation>
    <scope>NUCLEOTIDE SEQUENCE</scope>
    <source>
        <strain evidence="1">KCTC 22201</strain>
    </source>
</reference>
<accession>A0A934VFZ7</accession>
<dbReference type="RefSeq" id="WP_200279047.1">
    <property type="nucleotide sequence ID" value="NZ_JAENII010000007.1"/>
</dbReference>
<evidence type="ECO:0000313" key="1">
    <source>
        <dbReference type="EMBL" id="MBK1827522.1"/>
    </source>
</evidence>
<proteinExistence type="predicted"/>
<protein>
    <recommendedName>
        <fullName evidence="3">Glycosyltransferase family 2 protein</fullName>
    </recommendedName>
</protein>
<gene>
    <name evidence="1" type="ORF">JIN81_10860</name>
</gene>
<comment type="caution">
    <text evidence="1">The sequence shown here is derived from an EMBL/GenBank/DDBJ whole genome shotgun (WGS) entry which is preliminary data.</text>
</comment>
<dbReference type="EMBL" id="JAENII010000007">
    <property type="protein sequence ID" value="MBK1827522.1"/>
    <property type="molecule type" value="Genomic_DNA"/>
</dbReference>
<dbReference type="InterPro" id="IPR029044">
    <property type="entry name" value="Nucleotide-diphossugar_trans"/>
</dbReference>
<dbReference type="AlphaFoldDB" id="A0A934VFZ7"/>
<organism evidence="1 2">
    <name type="scientific">Haloferula rosea</name>
    <dbReference type="NCBI Taxonomy" id="490093"/>
    <lineage>
        <taxon>Bacteria</taxon>
        <taxon>Pseudomonadati</taxon>
        <taxon>Verrucomicrobiota</taxon>
        <taxon>Verrucomicrobiia</taxon>
        <taxon>Verrucomicrobiales</taxon>
        <taxon>Verrucomicrobiaceae</taxon>
        <taxon>Haloferula</taxon>
    </lineage>
</organism>
<keyword evidence="2" id="KW-1185">Reference proteome</keyword>
<evidence type="ECO:0008006" key="3">
    <source>
        <dbReference type="Google" id="ProtNLM"/>
    </source>
</evidence>
<name>A0A934VFZ7_9BACT</name>